<proteinExistence type="predicted"/>
<evidence type="ECO:0000313" key="2">
    <source>
        <dbReference type="Proteomes" id="UP001151760"/>
    </source>
</evidence>
<keyword evidence="2" id="KW-1185">Reference proteome</keyword>
<protein>
    <submittedName>
        <fullName evidence="1">Uncharacterized protein</fullName>
    </submittedName>
</protein>
<evidence type="ECO:0000313" key="1">
    <source>
        <dbReference type="EMBL" id="GJT70163.1"/>
    </source>
</evidence>
<dbReference type="Proteomes" id="UP001151760">
    <property type="component" value="Unassembled WGS sequence"/>
</dbReference>
<accession>A0ABQ5G505</accession>
<reference evidence="1" key="1">
    <citation type="journal article" date="2022" name="Int. J. Mol. Sci.">
        <title>Draft Genome of Tanacetum Coccineum: Genomic Comparison of Closely Related Tanacetum-Family Plants.</title>
        <authorList>
            <person name="Yamashiro T."/>
            <person name="Shiraishi A."/>
            <person name="Nakayama K."/>
            <person name="Satake H."/>
        </authorList>
    </citation>
    <scope>NUCLEOTIDE SEQUENCE</scope>
</reference>
<reference evidence="1" key="2">
    <citation type="submission" date="2022-01" db="EMBL/GenBank/DDBJ databases">
        <authorList>
            <person name="Yamashiro T."/>
            <person name="Shiraishi A."/>
            <person name="Satake H."/>
            <person name="Nakayama K."/>
        </authorList>
    </citation>
    <scope>NUCLEOTIDE SEQUENCE</scope>
</reference>
<gene>
    <name evidence="1" type="ORF">Tco_1029449</name>
</gene>
<name>A0ABQ5G505_9ASTR</name>
<comment type="caution">
    <text evidence="1">The sequence shown here is derived from an EMBL/GenBank/DDBJ whole genome shotgun (WGS) entry which is preliminary data.</text>
</comment>
<dbReference type="PANTHER" id="PTHR33067:SF9">
    <property type="entry name" value="RNA-DIRECTED DNA POLYMERASE"/>
    <property type="match status" value="1"/>
</dbReference>
<dbReference type="EMBL" id="BQNB010018052">
    <property type="protein sequence ID" value="GJT70163.1"/>
    <property type="molecule type" value="Genomic_DNA"/>
</dbReference>
<organism evidence="1 2">
    <name type="scientific">Tanacetum coccineum</name>
    <dbReference type="NCBI Taxonomy" id="301880"/>
    <lineage>
        <taxon>Eukaryota</taxon>
        <taxon>Viridiplantae</taxon>
        <taxon>Streptophyta</taxon>
        <taxon>Embryophyta</taxon>
        <taxon>Tracheophyta</taxon>
        <taxon>Spermatophyta</taxon>
        <taxon>Magnoliopsida</taxon>
        <taxon>eudicotyledons</taxon>
        <taxon>Gunneridae</taxon>
        <taxon>Pentapetalae</taxon>
        <taxon>asterids</taxon>
        <taxon>campanulids</taxon>
        <taxon>Asterales</taxon>
        <taxon>Asteraceae</taxon>
        <taxon>Asteroideae</taxon>
        <taxon>Anthemideae</taxon>
        <taxon>Anthemidinae</taxon>
        <taxon>Tanacetum</taxon>
    </lineage>
</organism>
<dbReference type="InterPro" id="IPR021109">
    <property type="entry name" value="Peptidase_aspartic_dom_sf"/>
</dbReference>
<dbReference type="Gene3D" id="2.40.70.10">
    <property type="entry name" value="Acid Proteases"/>
    <property type="match status" value="1"/>
</dbReference>
<sequence length="443" mass="50849">MTRSLTKELFTPFKRSLDFDLFSDQEEYSEEEAAKTMAKTMEQYMSKTRADYGSGVARRKIKDKDNFELKGQLGCEQCKGGRYSATALGFYQRNNVYPSYQERRKSKEDTLSKFMRASIKTLEIQIGQISKVLQKRGFGSLTSSTKTNPRDHVKSISTIVVADSYLIRRMGSYHTLMYKTKQTTIPFLRHLNGYYCEEKKESYGPQFLEAYSEASHINNSIPKKEKDPWSFTLPCFINNVCFDNALADLGASISVMPLSTYLNLGLGELAHTKLTKLRRDQVDDLMPTIKEGEVIEEFRARNNARMVSKVFGYPSHCDNDKKIRMDYAYNLKFSCMIVLEDIDAYRDEGMDNVIFGKPFLREVGINARRIDGIITIYNGNEEVTYQMDLAKSKEINNVSGESMIWKSESVGVLKLQDSCSTQILAHNSTWRIYRAKYQGSFSF</sequence>
<dbReference type="PANTHER" id="PTHR33067">
    <property type="entry name" value="RNA-DIRECTED DNA POLYMERASE-RELATED"/>
    <property type="match status" value="1"/>
</dbReference>